<keyword evidence="6" id="KW-0411">Iron-sulfur</keyword>
<dbReference type="InterPro" id="IPR051684">
    <property type="entry name" value="Electron_Trans/Redox"/>
</dbReference>
<evidence type="ECO:0000256" key="1">
    <source>
        <dbReference type="ARBA" id="ARBA00022448"/>
    </source>
</evidence>
<accession>A0A9D8KEJ9</accession>
<organism evidence="9 10">
    <name type="scientific">Candidatus Zymogenus saltonus</name>
    <dbReference type="NCBI Taxonomy" id="2844893"/>
    <lineage>
        <taxon>Bacteria</taxon>
        <taxon>Deltaproteobacteria</taxon>
        <taxon>Candidatus Zymogenia</taxon>
        <taxon>Candidatus Zymogeniales</taxon>
        <taxon>Candidatus Zymogenaceae</taxon>
        <taxon>Candidatus Zymogenus</taxon>
    </lineage>
</organism>
<reference evidence="9" key="1">
    <citation type="journal article" date="2021" name="Environ. Microbiol.">
        <title>Genomic characterization of three novel Desulfobacterota classes expand the metabolic and phylogenetic diversity of the phylum.</title>
        <authorList>
            <person name="Murphy C.L."/>
            <person name="Biggerstaff J."/>
            <person name="Eichhorn A."/>
            <person name="Ewing E."/>
            <person name="Shahan R."/>
            <person name="Soriano D."/>
            <person name="Stewart S."/>
            <person name="VanMol K."/>
            <person name="Walker R."/>
            <person name="Walters P."/>
            <person name="Elshahed M.S."/>
            <person name="Youssef N.H."/>
        </authorList>
    </citation>
    <scope>NUCLEOTIDE SEQUENCE</scope>
    <source>
        <strain evidence="9">Zod_Metabat.24</strain>
    </source>
</reference>
<dbReference type="PANTHER" id="PTHR30176:SF3">
    <property type="entry name" value="FERREDOXIN-TYPE PROTEIN NAPH"/>
    <property type="match status" value="1"/>
</dbReference>
<keyword evidence="2" id="KW-0004">4Fe-4S</keyword>
<feature type="transmembrane region" description="Helical" evidence="7">
    <location>
        <begin position="12"/>
        <end position="34"/>
    </location>
</feature>
<dbReference type="InterPro" id="IPR017900">
    <property type="entry name" value="4Fe4S_Fe_S_CS"/>
</dbReference>
<proteinExistence type="predicted"/>
<evidence type="ECO:0000256" key="3">
    <source>
        <dbReference type="ARBA" id="ARBA00022723"/>
    </source>
</evidence>
<evidence type="ECO:0000256" key="4">
    <source>
        <dbReference type="ARBA" id="ARBA00022982"/>
    </source>
</evidence>
<dbReference type="EMBL" id="JAFGIX010000036">
    <property type="protein sequence ID" value="MBN1573038.1"/>
    <property type="molecule type" value="Genomic_DNA"/>
</dbReference>
<evidence type="ECO:0000256" key="2">
    <source>
        <dbReference type="ARBA" id="ARBA00022485"/>
    </source>
</evidence>
<keyword evidence="1" id="KW-0813">Transport</keyword>
<evidence type="ECO:0000313" key="9">
    <source>
        <dbReference type="EMBL" id="MBN1573038.1"/>
    </source>
</evidence>
<comment type="caution">
    <text evidence="9">The sequence shown here is derived from an EMBL/GenBank/DDBJ whole genome shotgun (WGS) entry which is preliminary data.</text>
</comment>
<reference evidence="9" key="2">
    <citation type="submission" date="2021-01" db="EMBL/GenBank/DDBJ databases">
        <authorList>
            <person name="Hahn C.R."/>
            <person name="Youssef N.H."/>
            <person name="Elshahed M."/>
        </authorList>
    </citation>
    <scope>NUCLEOTIDE SEQUENCE</scope>
    <source>
        <strain evidence="9">Zod_Metabat.24</strain>
    </source>
</reference>
<feature type="transmembrane region" description="Helical" evidence="7">
    <location>
        <begin position="111"/>
        <end position="129"/>
    </location>
</feature>
<keyword evidence="7" id="KW-0812">Transmembrane</keyword>
<dbReference type="Proteomes" id="UP000809273">
    <property type="component" value="Unassembled WGS sequence"/>
</dbReference>
<sequence>MKTEYFKGLSRAQLYWAAAGLLVVTVLVVLGILFGRGGEAPGAEELAITADMTIGEIAPKLDVTGKSMAKELGLPLDAPKNVPVGELGVTEETLNKMVNHLVGHRESNVKYYLYGAVVLWGWLFLVKLGRPKNAPLKKRKIWYPRIFYVVTMVFSAVFLGFLLEKSPNPMEGGVKLFKTMVGLYPDTMVRIAAFLFFVALAVVGNKIVCGWACPFGSLQELIYSLPLFKKLKKKSVPFIVTNTIRGVLFVVMLLLLFGIVGGKKGYVLYHALNPFNLFNFDFELPSILITTVAALVIGAVMYRPYCRIICPFGLISWFAEYVSLYRVRIDKEACTKRGACITVCPSGTAKARVYGKKVVPDCFSCARCLNVCPEGALDYGCALLKPKAGGKKKAA</sequence>
<evidence type="ECO:0000256" key="6">
    <source>
        <dbReference type="ARBA" id="ARBA00023014"/>
    </source>
</evidence>
<feature type="transmembrane region" description="Helical" evidence="7">
    <location>
        <begin position="282"/>
        <end position="302"/>
    </location>
</feature>
<evidence type="ECO:0000259" key="8">
    <source>
        <dbReference type="PROSITE" id="PS51379"/>
    </source>
</evidence>
<name>A0A9D8KEJ9_9DELT</name>
<keyword evidence="7" id="KW-0472">Membrane</keyword>
<feature type="transmembrane region" description="Helical" evidence="7">
    <location>
        <begin position="141"/>
        <end position="163"/>
    </location>
</feature>
<evidence type="ECO:0000313" key="10">
    <source>
        <dbReference type="Proteomes" id="UP000809273"/>
    </source>
</evidence>
<gene>
    <name evidence="9" type="ORF">JW984_07580</name>
</gene>
<keyword evidence="3" id="KW-0479">Metal-binding</keyword>
<dbReference type="GO" id="GO:0051539">
    <property type="term" value="F:4 iron, 4 sulfur cluster binding"/>
    <property type="evidence" value="ECO:0007669"/>
    <property type="project" value="UniProtKB-KW"/>
</dbReference>
<dbReference type="PANTHER" id="PTHR30176">
    <property type="entry name" value="FERREDOXIN-TYPE PROTEIN NAPH"/>
    <property type="match status" value="1"/>
</dbReference>
<evidence type="ECO:0000256" key="5">
    <source>
        <dbReference type="ARBA" id="ARBA00023004"/>
    </source>
</evidence>
<dbReference type="Gene3D" id="3.30.70.20">
    <property type="match status" value="1"/>
</dbReference>
<dbReference type="InterPro" id="IPR017896">
    <property type="entry name" value="4Fe4S_Fe-S-bd"/>
</dbReference>
<dbReference type="SUPFAM" id="SSF54862">
    <property type="entry name" value="4Fe-4S ferredoxins"/>
    <property type="match status" value="1"/>
</dbReference>
<dbReference type="PROSITE" id="PS00198">
    <property type="entry name" value="4FE4S_FER_1"/>
    <property type="match status" value="1"/>
</dbReference>
<feature type="domain" description="4Fe-4S ferredoxin-type" evidence="8">
    <location>
        <begin position="325"/>
        <end position="354"/>
    </location>
</feature>
<dbReference type="GO" id="GO:0005886">
    <property type="term" value="C:plasma membrane"/>
    <property type="evidence" value="ECO:0007669"/>
    <property type="project" value="TreeGrafter"/>
</dbReference>
<dbReference type="PROSITE" id="PS51379">
    <property type="entry name" value="4FE4S_FER_2"/>
    <property type="match status" value="2"/>
</dbReference>
<dbReference type="GO" id="GO:0046872">
    <property type="term" value="F:metal ion binding"/>
    <property type="evidence" value="ECO:0007669"/>
    <property type="project" value="UniProtKB-KW"/>
</dbReference>
<feature type="domain" description="4Fe-4S ferredoxin-type" evidence="8">
    <location>
        <begin position="355"/>
        <end position="382"/>
    </location>
</feature>
<evidence type="ECO:0000256" key="7">
    <source>
        <dbReference type="SAM" id="Phobius"/>
    </source>
</evidence>
<keyword evidence="7" id="KW-1133">Transmembrane helix</keyword>
<keyword evidence="4" id="KW-0249">Electron transport</keyword>
<keyword evidence="5" id="KW-0408">Iron</keyword>
<protein>
    <submittedName>
        <fullName evidence="9">4Fe-4S binding protein</fullName>
    </submittedName>
</protein>
<dbReference type="AlphaFoldDB" id="A0A9D8KEJ9"/>
<feature type="transmembrane region" description="Helical" evidence="7">
    <location>
        <begin position="236"/>
        <end position="262"/>
    </location>
</feature>
<feature type="transmembrane region" description="Helical" evidence="7">
    <location>
        <begin position="191"/>
        <end position="215"/>
    </location>
</feature>
<dbReference type="Pfam" id="PF12801">
    <property type="entry name" value="Fer4_5"/>
    <property type="match status" value="2"/>
</dbReference>